<dbReference type="InterPro" id="IPR036439">
    <property type="entry name" value="Dockerin_dom_sf"/>
</dbReference>
<sequence length="926" mass="104052">MPKVLVYLFITIFLFGFNLNSVVIAQSYPTGCFFGGSTTSPNALYTPSYLQQIVSNTSNFIGIKHPANCNGNSLNTVYENKDSKGNIIVVYTNQVVPSSEDRYQIDFSTKINHLYGLGSQVKSDQIEIRPDNVYTENGKLIEDLLDTQFSEGHMNYDYFVNNSNPKVESLGYDFEGDTGFMRLPIIIIPELNLLVAYYQPAVKMVRITKEPSVTTIVLKKNPSYDSTNYETISGENPGDISGSFILVKGNSVSDLYSTYYSFIKNKGSLIKKFGNTDFFYKKPNPKAYGLGYETYNEFVESYDYTLNDVIDRYGRLKNAGLSISNFTIGSGYWSYDYGDKSKNDPAFTMEGFKKRDSFLSLPSFINSTFLDGVYVLLGMRHNVHEKRVNDFISRFNSLAGTSYNIFSFFYSSTPNDAKSFSKNSRILRLNNVSMMSSFVDNIKKTYGNINGIKEDEMFHVAQTGLRLSLSDSTCPQKTFCSNYTNSSNLRYYLNLNDPAYQNTVNIPEGFMSGSYEIWSDKYNGNAIVWGKHDYFSVGTDLQQSLSPRRTLPYYELKDEFETAMVHVLSGYPHPVIHQDSGVPASSSSCIDLSVSGVKDEYLANVKLNAFLPGSIYSCGFWNLKDSVYETSSVYYMSLAQRLQQYKYDQAMRWYETGVPSAIKPLLIDWQGDNNVYQMYQKHDSVNSINSSAVDEFVVGDSILVTPIFTNSSTIKVYLPSGSWKCLLKKCAVSSTTIISSTGVTASIAGGKTYTYNLDFSANKNDYPVFLKDGNIFVIGNFPDTNYISAYVTLDTLSTSKDYTFYPISYDLNNYDTQSIKKYILRANKSSGKVYLSIYSGTTLVAKFNMQNDAWGKGYYISNFAFFGQTNSFVGDVNNDGKVDFNTDVPSLIHTIFTHTGTVISDLNFDTKVNVLDLLTLINSVST</sequence>
<evidence type="ECO:0000313" key="3">
    <source>
        <dbReference type="Proteomes" id="UP000230214"/>
    </source>
</evidence>
<gene>
    <name evidence="2" type="ORF">COV24_00095</name>
</gene>
<dbReference type="Gene3D" id="2.60.40.1180">
    <property type="entry name" value="Golgi alpha-mannosidase II"/>
    <property type="match status" value="1"/>
</dbReference>
<proteinExistence type="predicted"/>
<dbReference type="SUPFAM" id="SSF51011">
    <property type="entry name" value="Glycosyl hydrolase domain"/>
    <property type="match status" value="1"/>
</dbReference>
<dbReference type="AlphaFoldDB" id="A0A2H0RD23"/>
<reference evidence="2 3" key="1">
    <citation type="submission" date="2017-09" db="EMBL/GenBank/DDBJ databases">
        <title>Depth-based differentiation of microbial function through sediment-hosted aquifers and enrichment of novel symbionts in the deep terrestrial subsurface.</title>
        <authorList>
            <person name="Probst A.J."/>
            <person name="Ladd B."/>
            <person name="Jarett J.K."/>
            <person name="Geller-Mcgrath D.E."/>
            <person name="Sieber C.M."/>
            <person name="Emerson J.B."/>
            <person name="Anantharaman K."/>
            <person name="Thomas B.C."/>
            <person name="Malmstrom R."/>
            <person name="Stieglmeier M."/>
            <person name="Klingl A."/>
            <person name="Woyke T."/>
            <person name="Ryan C.M."/>
            <person name="Banfield J.F."/>
        </authorList>
    </citation>
    <scope>NUCLEOTIDE SEQUENCE [LARGE SCALE GENOMIC DNA]</scope>
    <source>
        <strain evidence="2">CG10_big_fil_rev_8_21_14_0_10_32_10</strain>
    </source>
</reference>
<accession>A0A2H0RD23</accession>
<dbReference type="SUPFAM" id="SSF63446">
    <property type="entry name" value="Type I dockerin domain"/>
    <property type="match status" value="1"/>
</dbReference>
<evidence type="ECO:0000259" key="1">
    <source>
        <dbReference type="Pfam" id="PF21365"/>
    </source>
</evidence>
<organism evidence="2 3">
    <name type="scientific">candidate division WWE3 bacterium CG10_big_fil_rev_8_21_14_0_10_32_10</name>
    <dbReference type="NCBI Taxonomy" id="1975090"/>
    <lineage>
        <taxon>Bacteria</taxon>
        <taxon>Katanobacteria</taxon>
    </lineage>
</organism>
<dbReference type="InterPro" id="IPR013780">
    <property type="entry name" value="Glyco_hydro_b"/>
</dbReference>
<comment type="caution">
    <text evidence="2">The sequence shown here is derived from an EMBL/GenBank/DDBJ whole genome shotgun (WGS) entry which is preliminary data.</text>
</comment>
<dbReference type="EMBL" id="PCXU01000001">
    <property type="protein sequence ID" value="PIR43944.1"/>
    <property type="molecule type" value="Genomic_DNA"/>
</dbReference>
<protein>
    <recommendedName>
        <fullName evidence="1">Glycosyl hydrolase family 31 C-terminal domain-containing protein</fullName>
    </recommendedName>
</protein>
<dbReference type="Proteomes" id="UP000230214">
    <property type="component" value="Unassembled WGS sequence"/>
</dbReference>
<name>A0A2H0RD23_UNCKA</name>
<dbReference type="GO" id="GO:0000272">
    <property type="term" value="P:polysaccharide catabolic process"/>
    <property type="evidence" value="ECO:0007669"/>
    <property type="project" value="InterPro"/>
</dbReference>
<dbReference type="Pfam" id="PF21365">
    <property type="entry name" value="Glyco_hydro_31_3rd"/>
    <property type="match status" value="1"/>
</dbReference>
<feature type="domain" description="Glycosyl hydrolase family 31 C-terminal" evidence="1">
    <location>
        <begin position="662"/>
        <end position="775"/>
    </location>
</feature>
<dbReference type="InterPro" id="IPR048395">
    <property type="entry name" value="Glyco_hydro_31_C"/>
</dbReference>
<evidence type="ECO:0000313" key="2">
    <source>
        <dbReference type="EMBL" id="PIR43944.1"/>
    </source>
</evidence>